<protein>
    <submittedName>
        <fullName evidence="1">Putative Virulence-associated protein</fullName>
    </submittedName>
</protein>
<accession>A0A0N8QS12</accession>
<dbReference type="Proteomes" id="UP000278587">
    <property type="component" value="Unassembled WGS sequence"/>
</dbReference>
<proteinExistence type="predicted"/>
<sequence>MERIDIVVAGNTRIISPAGESWNSWFDGESASRALSG</sequence>
<dbReference type="EMBL" id="RBOC01000137">
    <property type="protein sequence ID" value="RMM07477.1"/>
    <property type="molecule type" value="Genomic_DNA"/>
</dbReference>
<evidence type="ECO:0000313" key="1">
    <source>
        <dbReference type="EMBL" id="RMM07477.1"/>
    </source>
</evidence>
<gene>
    <name evidence="1" type="ORF">ALQ84_04927</name>
</gene>
<dbReference type="AlphaFoldDB" id="A0A0N8QS12"/>
<reference evidence="1 2" key="1">
    <citation type="submission" date="2018-08" db="EMBL/GenBank/DDBJ databases">
        <title>Recombination of ecologically and evolutionarily significant loci maintains genetic cohesion in the Pseudomonas syringae species complex.</title>
        <authorList>
            <person name="Dillon M."/>
            <person name="Thakur S."/>
            <person name="Almeida R.N.D."/>
            <person name="Weir B.S."/>
            <person name="Guttman D.S."/>
        </authorList>
    </citation>
    <scope>NUCLEOTIDE SEQUENCE [LARGE SCALE GENOMIC DNA]</scope>
    <source>
        <strain evidence="1 2">ICMP 4086</strain>
    </source>
</reference>
<comment type="caution">
    <text evidence="1">The sequence shown here is derived from an EMBL/GenBank/DDBJ whole genome shotgun (WGS) entry which is preliminary data.</text>
</comment>
<evidence type="ECO:0000313" key="2">
    <source>
        <dbReference type="Proteomes" id="UP000278587"/>
    </source>
</evidence>
<name>A0A0N8QS12_9PSED</name>
<organism evidence="1 2">
    <name type="scientific">Pseudomonas caricapapayae</name>
    <dbReference type="NCBI Taxonomy" id="46678"/>
    <lineage>
        <taxon>Bacteria</taxon>
        <taxon>Pseudomonadati</taxon>
        <taxon>Pseudomonadota</taxon>
        <taxon>Gammaproteobacteria</taxon>
        <taxon>Pseudomonadales</taxon>
        <taxon>Pseudomonadaceae</taxon>
        <taxon>Pseudomonas</taxon>
    </lineage>
</organism>